<organism evidence="19 20">
    <name type="scientific">Collimonas fungivorans (strain Ter331)</name>
    <dbReference type="NCBI Taxonomy" id="1005048"/>
    <lineage>
        <taxon>Bacteria</taxon>
        <taxon>Pseudomonadati</taxon>
        <taxon>Pseudomonadota</taxon>
        <taxon>Betaproteobacteria</taxon>
        <taxon>Burkholderiales</taxon>
        <taxon>Oxalobacteraceae</taxon>
        <taxon>Collimonas</taxon>
    </lineage>
</organism>
<dbReference type="InterPro" id="IPR039426">
    <property type="entry name" value="TonB-dep_rcpt-like"/>
</dbReference>
<dbReference type="EMBL" id="CP002745">
    <property type="protein sequence ID" value="AEK63109.1"/>
    <property type="molecule type" value="Genomic_DNA"/>
</dbReference>
<dbReference type="InterPro" id="IPR010105">
    <property type="entry name" value="TonB_sidphr_rcpt"/>
</dbReference>
<protein>
    <submittedName>
        <fullName evidence="19">Ferrichrome-iron receptor</fullName>
    </submittedName>
</protein>
<dbReference type="Proteomes" id="UP000008392">
    <property type="component" value="Chromosome"/>
</dbReference>
<reference evidence="19 20" key="5">
    <citation type="journal article" date="2011" name="ISME J.">
        <title>Dual transcriptional profiling of a bacterial/fungal confrontation: Collimonas fungivorans versus Aspergillus niger.</title>
        <authorList>
            <person name="Mela F."/>
            <person name="Fritsche K."/>
            <person name="de Boer W."/>
            <person name="van Veen J.A."/>
            <person name="de Graaff L.H."/>
            <person name="van den Berg M."/>
            <person name="Leveau J.H."/>
        </authorList>
    </citation>
    <scope>NUCLEOTIDE SEQUENCE [LARGE SCALE GENOMIC DNA]</scope>
    <source>
        <strain evidence="19 20">Ter331</strain>
    </source>
</reference>
<sequence length="777" mass="84721">MSLKKFLRSPRGQFRLPLIRSFRIVATGPKSPGLRFAEDSCSNQRELKEIPLMKRSVLNPLTTALCMAGIAGLPAIAQAQSDAVAGQPVQTLPAVTITGDREGYQPSSSTTATRTDTPSLQTPQNIQIVPQAVIRDQNALTPSEALRNVAGVQFDFGFNGSMQPLIILRGFPSASMTAMGPMSGMSTYYLDGSKVTGVPINMANVQSVEVIKGPSSVLYGRAEPGGLVNVVTKPISSVPEFSVEQTVGQRGLSRTAIEASGALNEDRTVRGRVAASYHTSNSIRDFVTDRLGAFNGSLAWVPDARTSVTATLDYTDQRYRTDYGVPAVGSRPADLPWSQQFNDSPYLSSAKTASFKLDVSHQLNDTWQIKAKFLSLRSDTSEMDISPYRVDLGAAMAPDQACPGTGNPLCRYYFYVRPNGRYQLDQFNTDLIGKFQTGDIGHTVLLGLDTYTSKKSGTTYFQQISAVDIYNPQLGGTPAFDAAMSMPTEIDDRNRWTSLYVQDQLALGNVFLTGALRHDRTSAIYAPPGTEPNKQSFTTPRLGAVWQFAPNQAIYVQYQDAVSANNGRDTVTRAPLAAERAKQFEIGHKIELFGGKLSSTVALYELTKRNRGGSVPIAVAPFYDTVTIGKARSRGVEWDVSGQLTKRLSLIASYAYTATEVTEDPTYQGKTLANVARHTASMWARYALDSQWAAAGGIFAQGQRQGDVGNTFQLPGYARVDAMLAYKFGLASSKASLQFNIDNVFNKKYYTGSHQFVQDWIKLGDPRTAKVTLRVDY</sequence>
<evidence type="ECO:0000256" key="7">
    <source>
        <dbReference type="ARBA" id="ARBA00022729"/>
    </source>
</evidence>
<evidence type="ECO:0000256" key="1">
    <source>
        <dbReference type="ARBA" id="ARBA00004571"/>
    </source>
</evidence>
<keyword evidence="12 19" id="KW-0675">Receptor</keyword>
<dbReference type="PANTHER" id="PTHR32552:SF68">
    <property type="entry name" value="FERRICHROME OUTER MEMBRANE TRANSPORTER_PHAGE RECEPTOR"/>
    <property type="match status" value="1"/>
</dbReference>
<proteinExistence type="inferred from homology"/>
<feature type="domain" description="TonB-dependent receptor-like beta-barrel" evidence="17">
    <location>
        <begin position="302"/>
        <end position="744"/>
    </location>
</feature>
<evidence type="ECO:0000256" key="9">
    <source>
        <dbReference type="ARBA" id="ARBA00023065"/>
    </source>
</evidence>
<dbReference type="NCBIfam" id="TIGR01783">
    <property type="entry name" value="TonB-siderophor"/>
    <property type="match status" value="1"/>
</dbReference>
<dbReference type="GO" id="GO:0015891">
    <property type="term" value="P:siderophore transport"/>
    <property type="evidence" value="ECO:0007669"/>
    <property type="project" value="InterPro"/>
</dbReference>
<evidence type="ECO:0000256" key="2">
    <source>
        <dbReference type="ARBA" id="ARBA00009810"/>
    </source>
</evidence>
<dbReference type="InterPro" id="IPR000531">
    <property type="entry name" value="Beta-barrel_TonB"/>
</dbReference>
<dbReference type="Gene3D" id="2.170.130.10">
    <property type="entry name" value="TonB-dependent receptor, plug domain"/>
    <property type="match status" value="1"/>
</dbReference>
<name>G0AD04_COLFT</name>
<evidence type="ECO:0000256" key="15">
    <source>
        <dbReference type="RuleBase" id="RU003357"/>
    </source>
</evidence>
<dbReference type="Pfam" id="PF00593">
    <property type="entry name" value="TonB_dep_Rec_b-barrel"/>
    <property type="match status" value="1"/>
</dbReference>
<evidence type="ECO:0000259" key="17">
    <source>
        <dbReference type="Pfam" id="PF00593"/>
    </source>
</evidence>
<dbReference type="CDD" id="cd01347">
    <property type="entry name" value="ligand_gated_channel"/>
    <property type="match status" value="1"/>
</dbReference>
<dbReference type="PANTHER" id="PTHR32552">
    <property type="entry name" value="FERRICHROME IRON RECEPTOR-RELATED"/>
    <property type="match status" value="1"/>
</dbReference>
<evidence type="ECO:0000256" key="8">
    <source>
        <dbReference type="ARBA" id="ARBA00023004"/>
    </source>
</evidence>
<keyword evidence="11 14" id="KW-0472">Membrane</keyword>
<dbReference type="PROSITE" id="PS52016">
    <property type="entry name" value="TONB_DEPENDENT_REC_3"/>
    <property type="match status" value="1"/>
</dbReference>
<comment type="similarity">
    <text evidence="2 14 15">Belongs to the TonB-dependent receptor family.</text>
</comment>
<dbReference type="HOGENOM" id="CLU_008287_9_4_4"/>
<keyword evidence="9" id="KW-0406">Ion transport</keyword>
<evidence type="ECO:0000313" key="20">
    <source>
        <dbReference type="Proteomes" id="UP000008392"/>
    </source>
</evidence>
<gene>
    <name evidence="19" type="ordered locus">CFU_3285</name>
</gene>
<evidence type="ECO:0000256" key="16">
    <source>
        <dbReference type="SAM" id="MobiDB-lite"/>
    </source>
</evidence>
<evidence type="ECO:0000256" key="12">
    <source>
        <dbReference type="ARBA" id="ARBA00023170"/>
    </source>
</evidence>
<keyword evidence="10 15" id="KW-0798">TonB box</keyword>
<dbReference type="Gene3D" id="2.40.170.20">
    <property type="entry name" value="TonB-dependent receptor, beta-barrel domain"/>
    <property type="match status" value="1"/>
</dbReference>
<evidence type="ECO:0000259" key="18">
    <source>
        <dbReference type="Pfam" id="PF07715"/>
    </source>
</evidence>
<dbReference type="InterPro" id="IPR012910">
    <property type="entry name" value="Plug_dom"/>
</dbReference>
<evidence type="ECO:0000256" key="6">
    <source>
        <dbReference type="ARBA" id="ARBA00022692"/>
    </source>
</evidence>
<feature type="domain" description="TonB-dependent receptor plug" evidence="18">
    <location>
        <begin position="121"/>
        <end position="226"/>
    </location>
</feature>
<evidence type="ECO:0000256" key="4">
    <source>
        <dbReference type="ARBA" id="ARBA00022452"/>
    </source>
</evidence>
<dbReference type="AlphaFoldDB" id="G0AD04"/>
<dbReference type="GO" id="GO:0015344">
    <property type="term" value="F:siderophore uptake transmembrane transporter activity"/>
    <property type="evidence" value="ECO:0007669"/>
    <property type="project" value="TreeGrafter"/>
</dbReference>
<dbReference type="STRING" id="1005048.CFU_3285"/>
<dbReference type="GO" id="GO:0038023">
    <property type="term" value="F:signaling receptor activity"/>
    <property type="evidence" value="ECO:0007669"/>
    <property type="project" value="InterPro"/>
</dbReference>
<evidence type="ECO:0000256" key="10">
    <source>
        <dbReference type="ARBA" id="ARBA00023077"/>
    </source>
</evidence>
<reference evidence="19 20" key="3">
    <citation type="journal article" date="2008" name="FEMS Microbiol. Ecol.">
        <title>Identification and characterization of genes underlying chitinolysis in Collimonas fungivorans Ter331.</title>
        <authorList>
            <person name="Fritsche K."/>
            <person name="de Boer W."/>
            <person name="Gerards S."/>
            <person name="van den Berg M."/>
            <person name="van Veen J.A."/>
            <person name="Leveau J.H."/>
        </authorList>
    </citation>
    <scope>NUCLEOTIDE SEQUENCE [LARGE SCALE GENOMIC DNA]</scope>
    <source>
        <strain evidence="19 20">Ter331</strain>
    </source>
</reference>
<dbReference type="InterPro" id="IPR036942">
    <property type="entry name" value="Beta-barrel_TonB_sf"/>
</dbReference>
<keyword evidence="6 14" id="KW-0812">Transmembrane</keyword>
<reference evidence="19 20" key="4">
    <citation type="journal article" date="2010" name="Environ. Microbiol.">
        <title>The bacterial genus Collimonas: mycophagy, weathering and other adaptive solutions to life in oligotrophic soil environments.</title>
        <authorList>
            <person name="Leveau J.H."/>
            <person name="Uroz S."/>
            <person name="de Boer W."/>
        </authorList>
    </citation>
    <scope>NUCLEOTIDE SEQUENCE [LARGE SCALE GENOMIC DNA]</scope>
    <source>
        <strain evidence="19 20">Ter331</strain>
    </source>
</reference>
<feature type="compositionally biased region" description="Polar residues" evidence="16">
    <location>
        <begin position="105"/>
        <end position="120"/>
    </location>
</feature>
<keyword evidence="20" id="KW-1185">Reference proteome</keyword>
<comment type="subcellular location">
    <subcellularLocation>
        <location evidence="1 14">Cell outer membrane</location>
        <topology evidence="1 14">Multi-pass membrane protein</topology>
    </subcellularLocation>
</comment>
<evidence type="ECO:0000256" key="3">
    <source>
        <dbReference type="ARBA" id="ARBA00022448"/>
    </source>
</evidence>
<keyword evidence="13 14" id="KW-0998">Cell outer membrane</keyword>
<dbReference type="eggNOG" id="COG4773">
    <property type="taxonomic scope" value="Bacteria"/>
</dbReference>
<reference evidence="20" key="6">
    <citation type="submission" date="2011-05" db="EMBL/GenBank/DDBJ databases">
        <title>Complete sequence of Collimonas fungivorans Ter331.</title>
        <authorList>
            <person name="Leveau J.H."/>
        </authorList>
    </citation>
    <scope>NUCLEOTIDE SEQUENCE [LARGE SCALE GENOMIC DNA]</scope>
    <source>
        <strain evidence="20">Ter331</strain>
    </source>
</reference>
<evidence type="ECO:0000256" key="11">
    <source>
        <dbReference type="ARBA" id="ARBA00023136"/>
    </source>
</evidence>
<keyword evidence="5" id="KW-0410">Iron transport</keyword>
<evidence type="ECO:0000256" key="5">
    <source>
        <dbReference type="ARBA" id="ARBA00022496"/>
    </source>
</evidence>
<dbReference type="GO" id="GO:0009279">
    <property type="term" value="C:cell outer membrane"/>
    <property type="evidence" value="ECO:0007669"/>
    <property type="project" value="UniProtKB-SubCell"/>
</dbReference>
<feature type="region of interest" description="Disordered" evidence="16">
    <location>
        <begin position="97"/>
        <end position="120"/>
    </location>
</feature>
<reference evidence="19 20" key="2">
    <citation type="journal article" date="2006" name="J. Microbiol. Methods">
        <title>Genomic flank-sequencing of plasposon insertion sites for rapid identification of functional genes.</title>
        <authorList>
            <person name="Leveau J.H."/>
            <person name="Gerards S."/>
            <person name="Fritsche K."/>
            <person name="Zondag G."/>
            <person name="van Veen J.A."/>
        </authorList>
    </citation>
    <scope>NUCLEOTIDE SEQUENCE [LARGE SCALE GENOMIC DNA]</scope>
    <source>
        <strain evidence="19 20">Ter331</strain>
    </source>
</reference>
<keyword evidence="3 14" id="KW-0813">Transport</keyword>
<dbReference type="KEGG" id="cfu:CFU_3285"/>
<keyword evidence="8" id="KW-0408">Iron</keyword>
<evidence type="ECO:0000256" key="14">
    <source>
        <dbReference type="PROSITE-ProRule" id="PRU01360"/>
    </source>
</evidence>
<evidence type="ECO:0000313" key="19">
    <source>
        <dbReference type="EMBL" id="AEK63109.1"/>
    </source>
</evidence>
<evidence type="ECO:0000256" key="13">
    <source>
        <dbReference type="ARBA" id="ARBA00023237"/>
    </source>
</evidence>
<accession>G0AD04</accession>
<dbReference type="InterPro" id="IPR037066">
    <property type="entry name" value="Plug_dom_sf"/>
</dbReference>
<keyword evidence="7" id="KW-0732">Signal</keyword>
<reference evidence="19 20" key="1">
    <citation type="journal article" date="2004" name="Environ. Microbiol.">
        <title>Phylogeny-function analysis of (meta)genomic libraries: screening for expression of ribosomal RNA genes by large-insert library fluorescent in situ hybridization (LIL-FISH).</title>
        <authorList>
            <person name="Leveau J.H."/>
            <person name="Gerards S."/>
            <person name="de Boer W."/>
            <person name="van Veen J.A."/>
        </authorList>
    </citation>
    <scope>NUCLEOTIDE SEQUENCE [LARGE SCALE GENOMIC DNA]</scope>
    <source>
        <strain evidence="19 20">Ter331</strain>
    </source>
</reference>
<dbReference type="SUPFAM" id="SSF56935">
    <property type="entry name" value="Porins"/>
    <property type="match status" value="1"/>
</dbReference>
<keyword evidence="4 14" id="KW-1134">Transmembrane beta strand</keyword>
<dbReference type="Pfam" id="PF07715">
    <property type="entry name" value="Plug"/>
    <property type="match status" value="1"/>
</dbReference>